<keyword evidence="7" id="KW-1185">Reference proteome</keyword>
<dbReference type="InterPro" id="IPR028081">
    <property type="entry name" value="Leu-bd"/>
</dbReference>
<dbReference type="PANTHER" id="PTHR47235">
    <property type="entry name" value="BLR6548 PROTEIN"/>
    <property type="match status" value="1"/>
</dbReference>
<keyword evidence="3" id="KW-0732">Signal</keyword>
<reference evidence="6 7" key="1">
    <citation type="submission" date="2016-06" db="EMBL/GenBank/DDBJ databases">
        <authorList>
            <person name="Ramos C."/>
            <person name="Pintado A."/>
            <person name="Crespo-Gomez J.I."/>
        </authorList>
    </citation>
    <scope>NUCLEOTIDE SEQUENCE [LARGE SCALE GENOMIC DNA]</scope>
    <source>
        <strain evidence="6 7">AVO110</strain>
    </source>
</reference>
<dbReference type="InterPro" id="IPR028082">
    <property type="entry name" value="Peripla_BP_I"/>
</dbReference>
<proteinExistence type="inferred from homology"/>
<evidence type="ECO:0000313" key="7">
    <source>
        <dbReference type="Proteomes" id="UP000744555"/>
    </source>
</evidence>
<dbReference type="EMBL" id="LZEU01000001">
    <property type="protein sequence ID" value="MBC9252188.1"/>
    <property type="molecule type" value="Genomic_DNA"/>
</dbReference>
<dbReference type="PANTHER" id="PTHR47235:SF1">
    <property type="entry name" value="BLR6548 PROTEIN"/>
    <property type="match status" value="1"/>
</dbReference>
<evidence type="ECO:0000313" key="6">
    <source>
        <dbReference type="EMBL" id="MBC9252188.1"/>
    </source>
</evidence>
<evidence type="ECO:0000256" key="4">
    <source>
        <dbReference type="ARBA" id="ARBA00022970"/>
    </source>
</evidence>
<accession>A0ABR7S403</accession>
<dbReference type="PRINTS" id="PR00337">
    <property type="entry name" value="LEUILEVALBP"/>
</dbReference>
<evidence type="ECO:0000256" key="3">
    <source>
        <dbReference type="ARBA" id="ARBA00022729"/>
    </source>
</evidence>
<dbReference type="InterPro" id="IPR000709">
    <property type="entry name" value="Leu_Ile_Val-bd"/>
</dbReference>
<organism evidence="6 7">
    <name type="scientific">Aquipseudomonas alcaligenes</name>
    <name type="common">Pseudomonas alcaligenes</name>
    <dbReference type="NCBI Taxonomy" id="43263"/>
    <lineage>
        <taxon>Bacteria</taxon>
        <taxon>Pseudomonadati</taxon>
        <taxon>Pseudomonadota</taxon>
        <taxon>Gammaproteobacteria</taxon>
        <taxon>Pseudomonadales</taxon>
        <taxon>Pseudomonadaceae</taxon>
        <taxon>Aquipseudomonas</taxon>
    </lineage>
</organism>
<evidence type="ECO:0000259" key="5">
    <source>
        <dbReference type="Pfam" id="PF13458"/>
    </source>
</evidence>
<comment type="similarity">
    <text evidence="1">Belongs to the leucine-binding protein family.</text>
</comment>
<dbReference type="Proteomes" id="UP000744555">
    <property type="component" value="Unassembled WGS sequence"/>
</dbReference>
<dbReference type="SUPFAM" id="SSF53822">
    <property type="entry name" value="Periplasmic binding protein-like I"/>
    <property type="match status" value="1"/>
</dbReference>
<keyword evidence="4" id="KW-0029">Amino-acid transport</keyword>
<comment type="caution">
    <text evidence="6">The sequence shown here is derived from an EMBL/GenBank/DDBJ whole genome shotgun (WGS) entry which is preliminary data.</text>
</comment>
<gene>
    <name evidence="6" type="ORF">A9179_18095</name>
</gene>
<feature type="domain" description="Leucine-binding protein" evidence="5">
    <location>
        <begin position="28"/>
        <end position="367"/>
    </location>
</feature>
<evidence type="ECO:0000256" key="2">
    <source>
        <dbReference type="ARBA" id="ARBA00022448"/>
    </source>
</evidence>
<dbReference type="Pfam" id="PF13458">
    <property type="entry name" value="Peripla_BP_6"/>
    <property type="match status" value="1"/>
</dbReference>
<keyword evidence="2" id="KW-0813">Transport</keyword>
<sequence>MLPLLAVITVLLLPVVAARGEPGVSPAEIRIGMVNAQSGPAAGLGRGMKAGAEAYFARLNASGGVHGRRISLISLDDGYEPERSAAATQTLIESGNVFALFGYVGTPTSRAALPLVLRAQVPYLFPFTGATVLRTPVHRWVFNVRASYLDETEEMVARLYDDLHLQRIALLMQDDSFGEAVKSGLAGALAQRGLQIHGEVRIQRNSLAVAAAVDALKLQQPEAVFFVGTYRQLAATIKQARAAGLKTRFVTVSFIGTEDFVAAAGADGNGVYITQVMPSPYDASRPLVAHYRSDMGSAGIGYTSLEGYVGAAVFAQALQQAGPQPSREGLIRVLEKLKIDPGGFPVAFSPTDHQGSDEVFLTRVQDGRAQPVSRMQ</sequence>
<dbReference type="Gene3D" id="3.40.50.2300">
    <property type="match status" value="2"/>
</dbReference>
<dbReference type="CDD" id="cd19978">
    <property type="entry name" value="PBP1_ABC_ligand_binding-like"/>
    <property type="match status" value="1"/>
</dbReference>
<name>A0ABR7S403_AQUAC</name>
<evidence type="ECO:0000256" key="1">
    <source>
        <dbReference type="ARBA" id="ARBA00010062"/>
    </source>
</evidence>
<protein>
    <recommendedName>
        <fullName evidence="5">Leucine-binding protein domain-containing protein</fullName>
    </recommendedName>
</protein>